<reference evidence="2 3" key="1">
    <citation type="submission" date="2015-09" db="EMBL/GenBank/DDBJ databases">
        <title>Trachymyrmex zeteki WGS genome.</title>
        <authorList>
            <person name="Nygaard S."/>
            <person name="Hu H."/>
            <person name="Boomsma J."/>
            <person name="Zhang G."/>
        </authorList>
    </citation>
    <scope>NUCLEOTIDE SEQUENCE [LARGE SCALE GENOMIC DNA]</scope>
    <source>
        <strain evidence="2">Tzet28-1</strain>
        <tissue evidence="2">Whole body</tissue>
    </source>
</reference>
<protein>
    <submittedName>
        <fullName evidence="2">Uncharacterized protein</fullName>
    </submittedName>
</protein>
<dbReference type="AlphaFoldDB" id="A0A151WQS1"/>
<accession>A0A151WQS1</accession>
<proteinExistence type="predicted"/>
<gene>
    <name evidence="2" type="ORF">ALC60_10716</name>
</gene>
<dbReference type="Proteomes" id="UP000075809">
    <property type="component" value="Unassembled WGS sequence"/>
</dbReference>
<evidence type="ECO:0000313" key="2">
    <source>
        <dbReference type="EMBL" id="KYQ50147.1"/>
    </source>
</evidence>
<feature type="region of interest" description="Disordered" evidence="1">
    <location>
        <begin position="1"/>
        <end position="26"/>
    </location>
</feature>
<evidence type="ECO:0000313" key="3">
    <source>
        <dbReference type="Proteomes" id="UP000075809"/>
    </source>
</evidence>
<organism evidence="2 3">
    <name type="scientific">Mycetomoellerius zeteki</name>
    <dbReference type="NCBI Taxonomy" id="64791"/>
    <lineage>
        <taxon>Eukaryota</taxon>
        <taxon>Metazoa</taxon>
        <taxon>Ecdysozoa</taxon>
        <taxon>Arthropoda</taxon>
        <taxon>Hexapoda</taxon>
        <taxon>Insecta</taxon>
        <taxon>Pterygota</taxon>
        <taxon>Neoptera</taxon>
        <taxon>Endopterygota</taxon>
        <taxon>Hymenoptera</taxon>
        <taxon>Apocrita</taxon>
        <taxon>Aculeata</taxon>
        <taxon>Formicoidea</taxon>
        <taxon>Formicidae</taxon>
        <taxon>Myrmicinae</taxon>
        <taxon>Mycetomoellerius</taxon>
    </lineage>
</organism>
<evidence type="ECO:0000256" key="1">
    <source>
        <dbReference type="SAM" id="MobiDB-lite"/>
    </source>
</evidence>
<sequence>MTYARARVSSQPDRDGGRERKLRSLTGSIATGDLEIRSRLHHLSAPVPRQR</sequence>
<name>A0A151WQS1_9HYME</name>
<keyword evidence="3" id="KW-1185">Reference proteome</keyword>
<dbReference type="EMBL" id="KQ982821">
    <property type="protein sequence ID" value="KYQ50147.1"/>
    <property type="molecule type" value="Genomic_DNA"/>
</dbReference>